<proteinExistence type="predicted"/>
<dbReference type="Proteomes" id="UP000503251">
    <property type="component" value="Chromosome"/>
</dbReference>
<sequence length="761" mass="84133">MERQVIYRDRQELLTVDLNNVQAFTSDSLAHMVMDAITNERMYVGFNATMHSATELDIAAGRLWDGQTGKVYAGGAQTQSLFSNLPVQDEKWVAVSLRGQEEELDLQPRDFLINIESAQTEPSMVAMERARTVATHITAGLESPGPQKPEIPTGNTLVAYVRLSTDGIQEIVANENGRLMQLFEVWQGSLANARWITSMTPRLMTLFSDLAALASRLDNIASTGLITQLAADVALLRDKVQLPDNTTAYDADNFLNSDASAPDGTGYYARVLEGVRFPYAGLTEQQLALFNPYETAVVQRASGMILPAYTPIKRLSTGSVRADGLQLSQYQYTERTFHEGVRTYVRTIYSPTETICTNGSHWKTGQYEVVQEVFEGPYTPPPKTSGKIVEDVSNQYFHWPWDQHRVTREQYWWKDWFSVPYTWVESVEHTISGSQVAQTFLVAQNGWLTHISLNFEKVAADGAVHMLLCETDHGLPDPERVLGRTTVEAANLAVGAVDFEFPDPLYLQAGARYAIILVTAGDHTVSLVEGTEYTQGTLFYSTDGDWFQGDLEKDLMMSTWFAQFANPRTVVELSSLSLSEGIAGLHTLAQITTPPATEYWMEYRADGQGDWKRVDQTNEAGLLGLPAMLNLRAVFVGSSDVMPAVGLAGSKLRAFRCGDTFKHISTMRELAAPSAQIQVILLLEGWDETKHACTASLRSGETVYAATAVTDEPVADGSIRRTATFEPNAPDGISEYQIVIEGTTSTALKCFHVAQRMDVAL</sequence>
<dbReference type="RefSeq" id="WP_171267817.1">
    <property type="nucleotide sequence ID" value="NZ_CP039543.1"/>
</dbReference>
<organism evidence="1 2">
    <name type="scientific">Oceanidesulfovibrio marinus</name>
    <dbReference type="NCBI Taxonomy" id="370038"/>
    <lineage>
        <taxon>Bacteria</taxon>
        <taxon>Pseudomonadati</taxon>
        <taxon>Thermodesulfobacteriota</taxon>
        <taxon>Desulfovibrionia</taxon>
        <taxon>Desulfovibrionales</taxon>
        <taxon>Desulfovibrionaceae</taxon>
        <taxon>Oceanidesulfovibrio</taxon>
    </lineage>
</organism>
<protein>
    <recommendedName>
        <fullName evidence="3">Phage tail protein</fullName>
    </recommendedName>
</protein>
<gene>
    <name evidence="1" type="ORF">E8L03_15360</name>
</gene>
<name>A0ABX6NI28_9BACT</name>
<evidence type="ECO:0000313" key="2">
    <source>
        <dbReference type="Proteomes" id="UP000503251"/>
    </source>
</evidence>
<keyword evidence="2" id="KW-1185">Reference proteome</keyword>
<evidence type="ECO:0008006" key="3">
    <source>
        <dbReference type="Google" id="ProtNLM"/>
    </source>
</evidence>
<accession>A0ABX6NI28</accession>
<evidence type="ECO:0000313" key="1">
    <source>
        <dbReference type="EMBL" id="QJT10222.1"/>
    </source>
</evidence>
<dbReference type="EMBL" id="CP039543">
    <property type="protein sequence ID" value="QJT10222.1"/>
    <property type="molecule type" value="Genomic_DNA"/>
</dbReference>
<reference evidence="1 2" key="1">
    <citation type="submission" date="2019-04" db="EMBL/GenBank/DDBJ databases">
        <title>Isolation and culture of sulfate reducing bacteria from the cold seep of the South China Sea.</title>
        <authorList>
            <person name="Sun C."/>
            <person name="Liu R."/>
        </authorList>
    </citation>
    <scope>NUCLEOTIDE SEQUENCE [LARGE SCALE GENOMIC DNA]</scope>
    <source>
        <strain evidence="1 2">CS1</strain>
    </source>
</reference>